<gene>
    <name evidence="2" type="ORF">LYPA_23C011275</name>
</gene>
<evidence type="ECO:0000313" key="3">
    <source>
        <dbReference type="Proteomes" id="UP000386466"/>
    </source>
</evidence>
<evidence type="ECO:0000313" key="2">
    <source>
        <dbReference type="EMBL" id="VFV47191.1"/>
    </source>
</evidence>
<proteinExistence type="predicted"/>
<dbReference type="Proteomes" id="UP000386466">
    <property type="component" value="Unassembled WGS sequence"/>
</dbReference>
<dbReference type="EMBL" id="CAAGRJ010040049">
    <property type="protein sequence ID" value="VFV47191.1"/>
    <property type="molecule type" value="Genomic_DNA"/>
</dbReference>
<name>A0A485PKK6_LYNPA</name>
<dbReference type="AlphaFoldDB" id="A0A485PKK6"/>
<feature type="region of interest" description="Disordered" evidence="1">
    <location>
        <begin position="1"/>
        <end position="23"/>
    </location>
</feature>
<sequence length="91" mass="9894">TRGDLADEDLDPTSEPELLTPSHPGELVYALGLHFEDPSTLLCLTQKSSTPDSTSYPICGAFSGTNVDFTEKNQSNTVSEQYTDLLQKPNC</sequence>
<evidence type="ECO:0000256" key="1">
    <source>
        <dbReference type="SAM" id="MobiDB-lite"/>
    </source>
</evidence>
<feature type="compositionally biased region" description="Acidic residues" evidence="1">
    <location>
        <begin position="1"/>
        <end position="14"/>
    </location>
</feature>
<protein>
    <submittedName>
        <fullName evidence="2">Uncharacterized protein</fullName>
    </submittedName>
</protein>
<keyword evidence="3" id="KW-1185">Reference proteome</keyword>
<feature type="non-terminal residue" evidence="2">
    <location>
        <position position="1"/>
    </location>
</feature>
<accession>A0A485PKK6</accession>
<reference evidence="2 3" key="1">
    <citation type="submission" date="2019-01" db="EMBL/GenBank/DDBJ databases">
        <authorList>
            <person name="Alioto T."/>
            <person name="Alioto T."/>
        </authorList>
    </citation>
    <scope>NUCLEOTIDE SEQUENCE [LARGE SCALE GENOMIC DNA]</scope>
</reference>
<organism evidence="2 3">
    <name type="scientific">Lynx pardinus</name>
    <name type="common">Iberian lynx</name>
    <name type="synonym">Felis pardina</name>
    <dbReference type="NCBI Taxonomy" id="191816"/>
    <lineage>
        <taxon>Eukaryota</taxon>
        <taxon>Metazoa</taxon>
        <taxon>Chordata</taxon>
        <taxon>Craniata</taxon>
        <taxon>Vertebrata</taxon>
        <taxon>Euteleostomi</taxon>
        <taxon>Mammalia</taxon>
        <taxon>Eutheria</taxon>
        <taxon>Laurasiatheria</taxon>
        <taxon>Carnivora</taxon>
        <taxon>Feliformia</taxon>
        <taxon>Felidae</taxon>
        <taxon>Felinae</taxon>
        <taxon>Lynx</taxon>
    </lineage>
</organism>
<feature type="non-terminal residue" evidence="2">
    <location>
        <position position="91"/>
    </location>
</feature>